<dbReference type="EMBL" id="VWSH01000001">
    <property type="protein sequence ID" value="KAA5537196.1"/>
    <property type="molecule type" value="Genomic_DNA"/>
</dbReference>
<keyword evidence="8" id="KW-1185">Reference proteome</keyword>
<dbReference type="Gene3D" id="2.40.30.170">
    <property type="match status" value="1"/>
</dbReference>
<comment type="similarity">
    <text evidence="2">Belongs to the membrane fusion protein (MFP) (TC 8.A.1) family.</text>
</comment>
<organism evidence="7 8">
    <name type="scientific">Taibaiella lutea</name>
    <dbReference type="NCBI Taxonomy" id="2608001"/>
    <lineage>
        <taxon>Bacteria</taxon>
        <taxon>Pseudomonadati</taxon>
        <taxon>Bacteroidota</taxon>
        <taxon>Chitinophagia</taxon>
        <taxon>Chitinophagales</taxon>
        <taxon>Chitinophagaceae</taxon>
        <taxon>Taibaiella</taxon>
    </lineage>
</organism>
<dbReference type="PROSITE" id="PS51257">
    <property type="entry name" value="PROKAR_LIPOPROTEIN"/>
    <property type="match status" value="1"/>
</dbReference>
<dbReference type="RefSeq" id="WP_150031772.1">
    <property type="nucleotide sequence ID" value="NZ_VWSH01000001.1"/>
</dbReference>
<dbReference type="InterPro" id="IPR006143">
    <property type="entry name" value="RND_pump_MFP"/>
</dbReference>
<dbReference type="InterPro" id="IPR058627">
    <property type="entry name" value="MdtA-like_C"/>
</dbReference>
<accession>A0A5M6CQH4</accession>
<dbReference type="Proteomes" id="UP000323632">
    <property type="component" value="Unassembled WGS sequence"/>
</dbReference>
<feature type="domain" description="Multidrug resistance protein MdtA-like C-terminal permuted SH3" evidence="6">
    <location>
        <begin position="319"/>
        <end position="382"/>
    </location>
</feature>
<dbReference type="Pfam" id="PF25967">
    <property type="entry name" value="RND-MFP_C"/>
    <property type="match status" value="1"/>
</dbReference>
<keyword evidence="4" id="KW-0175">Coiled coil</keyword>
<dbReference type="Gene3D" id="2.40.420.20">
    <property type="match status" value="1"/>
</dbReference>
<evidence type="ECO:0000259" key="6">
    <source>
        <dbReference type="Pfam" id="PF25967"/>
    </source>
</evidence>
<reference evidence="7 8" key="1">
    <citation type="submission" date="2019-09" db="EMBL/GenBank/DDBJ databases">
        <title>Genome sequence and assembly of Taibaiella sp.</title>
        <authorList>
            <person name="Chhetri G."/>
        </authorList>
    </citation>
    <scope>NUCLEOTIDE SEQUENCE [LARGE SCALE GENOMIC DNA]</scope>
    <source>
        <strain evidence="7 8">KVB11</strain>
    </source>
</reference>
<evidence type="ECO:0000256" key="2">
    <source>
        <dbReference type="ARBA" id="ARBA00009477"/>
    </source>
</evidence>
<evidence type="ECO:0000259" key="5">
    <source>
        <dbReference type="Pfam" id="PF25917"/>
    </source>
</evidence>
<gene>
    <name evidence="7" type="ORF">F0919_05850</name>
</gene>
<dbReference type="Pfam" id="PF25917">
    <property type="entry name" value="BSH_RND"/>
    <property type="match status" value="1"/>
</dbReference>
<dbReference type="AlphaFoldDB" id="A0A5M6CQH4"/>
<evidence type="ECO:0000313" key="8">
    <source>
        <dbReference type="Proteomes" id="UP000323632"/>
    </source>
</evidence>
<dbReference type="PANTHER" id="PTHR30469:SF15">
    <property type="entry name" value="HLYD FAMILY OF SECRETION PROTEINS"/>
    <property type="match status" value="1"/>
</dbReference>
<evidence type="ECO:0000256" key="4">
    <source>
        <dbReference type="SAM" id="Coils"/>
    </source>
</evidence>
<evidence type="ECO:0000256" key="1">
    <source>
        <dbReference type="ARBA" id="ARBA00004196"/>
    </source>
</evidence>
<feature type="coiled-coil region" evidence="4">
    <location>
        <begin position="26"/>
        <end position="53"/>
    </location>
</feature>
<comment type="caution">
    <text evidence="7">The sequence shown here is derived from an EMBL/GenBank/DDBJ whole genome shotgun (WGS) entry which is preliminary data.</text>
</comment>
<feature type="domain" description="Multidrug resistance protein MdtA-like barrel-sandwich hybrid" evidence="5">
    <location>
        <begin position="94"/>
        <end position="235"/>
    </location>
</feature>
<evidence type="ECO:0000313" key="7">
    <source>
        <dbReference type="EMBL" id="KAA5537196.1"/>
    </source>
</evidence>
<dbReference type="Gene3D" id="2.40.50.100">
    <property type="match status" value="1"/>
</dbReference>
<protein>
    <submittedName>
        <fullName evidence="7">Efflux RND transporter periplasmic adaptor subunit</fullName>
    </submittedName>
</protein>
<dbReference type="GO" id="GO:1990281">
    <property type="term" value="C:efflux pump complex"/>
    <property type="evidence" value="ECO:0007669"/>
    <property type="project" value="TreeGrafter"/>
</dbReference>
<keyword evidence="3" id="KW-0813">Transport</keyword>
<evidence type="ECO:0000256" key="3">
    <source>
        <dbReference type="ARBA" id="ARBA00022448"/>
    </source>
</evidence>
<proteinExistence type="inferred from homology"/>
<feature type="coiled-coil region" evidence="4">
    <location>
        <begin position="136"/>
        <end position="201"/>
    </location>
</feature>
<dbReference type="NCBIfam" id="TIGR01730">
    <property type="entry name" value="RND_mfp"/>
    <property type="match status" value="1"/>
</dbReference>
<dbReference type="PANTHER" id="PTHR30469">
    <property type="entry name" value="MULTIDRUG RESISTANCE PROTEIN MDTA"/>
    <property type="match status" value="1"/>
</dbReference>
<dbReference type="Gene3D" id="1.10.287.470">
    <property type="entry name" value="Helix hairpin bin"/>
    <property type="match status" value="1"/>
</dbReference>
<name>A0A5M6CQH4_9BACT</name>
<dbReference type="GO" id="GO:0015562">
    <property type="term" value="F:efflux transmembrane transporter activity"/>
    <property type="evidence" value="ECO:0007669"/>
    <property type="project" value="TreeGrafter"/>
</dbReference>
<comment type="subcellular location">
    <subcellularLocation>
        <location evidence="1">Cell envelope</location>
    </subcellularLocation>
</comment>
<dbReference type="SUPFAM" id="SSF111369">
    <property type="entry name" value="HlyD-like secretion proteins"/>
    <property type="match status" value="1"/>
</dbReference>
<dbReference type="InterPro" id="IPR058625">
    <property type="entry name" value="MdtA-like_BSH"/>
</dbReference>
<sequence>MKKALIILPTVALALGLLSSCGGNDLKKKKADLEKLQEEQSSLSDKITKLQDEIAKLDPSTVVSAKTKLVSVETIGTETFNHYIDLQGKIDALNTANVAPRGQGGVVTAVMVKQGDPVKQGQLLLKLESSTQNQNVIAMQQQVNGAKAQLDQAQSVYKRQQNLWSQNIGTELQVLNAKTSVEAMQSQYNAALANLKIAQEQLGFANIHAPISGVANIVNVKIGEVFTGGNQVQIVSNSDLKVTVNVPENYLEQIKVGSDLKVTLPEAGNKVINTKVNVTGKLIDPVNRSFYVEGKIPVDQSVRPNQIAKVSIRDYTAPDAITIPVNTIQNDEKGKYIMVASNEKGKWFARKRQITIGELYSDRLEVKSGLKIGDIVIVNGFQNLYEGQPIIIDSGK</sequence>